<gene>
    <name evidence="2" type="ORF">B0I35DRAFT_165701</name>
</gene>
<feature type="region of interest" description="Disordered" evidence="1">
    <location>
        <begin position="197"/>
        <end position="222"/>
    </location>
</feature>
<name>A0A8K0T2U5_9HYPO</name>
<accession>A0A8K0T2U5</accession>
<evidence type="ECO:0000313" key="3">
    <source>
        <dbReference type="Proteomes" id="UP000813444"/>
    </source>
</evidence>
<dbReference type="EMBL" id="JAGPNK010000003">
    <property type="protein sequence ID" value="KAH7324613.1"/>
    <property type="molecule type" value="Genomic_DNA"/>
</dbReference>
<reference evidence="2" key="1">
    <citation type="journal article" date="2021" name="Nat. Commun.">
        <title>Genetic determinants of endophytism in the Arabidopsis root mycobiome.</title>
        <authorList>
            <person name="Mesny F."/>
            <person name="Miyauchi S."/>
            <person name="Thiergart T."/>
            <person name="Pickel B."/>
            <person name="Atanasova L."/>
            <person name="Karlsson M."/>
            <person name="Huettel B."/>
            <person name="Barry K.W."/>
            <person name="Haridas S."/>
            <person name="Chen C."/>
            <person name="Bauer D."/>
            <person name="Andreopoulos W."/>
            <person name="Pangilinan J."/>
            <person name="LaButti K."/>
            <person name="Riley R."/>
            <person name="Lipzen A."/>
            <person name="Clum A."/>
            <person name="Drula E."/>
            <person name="Henrissat B."/>
            <person name="Kohler A."/>
            <person name="Grigoriev I.V."/>
            <person name="Martin F.M."/>
            <person name="Hacquard S."/>
        </authorList>
    </citation>
    <scope>NUCLEOTIDE SEQUENCE</scope>
    <source>
        <strain evidence="2">MPI-CAGE-CH-0235</strain>
    </source>
</reference>
<evidence type="ECO:0000256" key="1">
    <source>
        <dbReference type="SAM" id="MobiDB-lite"/>
    </source>
</evidence>
<evidence type="ECO:0000313" key="2">
    <source>
        <dbReference type="EMBL" id="KAH7324613.1"/>
    </source>
</evidence>
<organism evidence="2 3">
    <name type="scientific">Stachybotrys elegans</name>
    <dbReference type="NCBI Taxonomy" id="80388"/>
    <lineage>
        <taxon>Eukaryota</taxon>
        <taxon>Fungi</taxon>
        <taxon>Dikarya</taxon>
        <taxon>Ascomycota</taxon>
        <taxon>Pezizomycotina</taxon>
        <taxon>Sordariomycetes</taxon>
        <taxon>Hypocreomycetidae</taxon>
        <taxon>Hypocreales</taxon>
        <taxon>Stachybotryaceae</taxon>
        <taxon>Stachybotrys</taxon>
    </lineage>
</organism>
<dbReference type="AlphaFoldDB" id="A0A8K0T2U5"/>
<protein>
    <submittedName>
        <fullName evidence="2">Uncharacterized protein</fullName>
    </submittedName>
</protein>
<proteinExistence type="predicted"/>
<comment type="caution">
    <text evidence="2">The sequence shown here is derived from an EMBL/GenBank/DDBJ whole genome shotgun (WGS) entry which is preliminary data.</text>
</comment>
<keyword evidence="3" id="KW-1185">Reference proteome</keyword>
<sequence>MYPKTMRPRVFPRHEHFIIMVACCSRIIGSSPAIAPPSHRLQLRMTASSFIACHPYLDKDADGSVNCTLNPSEFICLSLDAQAHSYPALPCSPRFTCFQLLTARHFKMHIPHQHDACLTHGSHSVDLWAIWATYRWAAPCSPRCSSVVCQSSIRHCRATCPPLSPLVFLWTTLYPSDSIRSSSQYLEASATARGQSGGNLGQLPPISPSPCNAPTRTGLGAI</sequence>
<dbReference type="Proteomes" id="UP000813444">
    <property type="component" value="Unassembled WGS sequence"/>
</dbReference>